<evidence type="ECO:0000313" key="1">
    <source>
        <dbReference type="EMBL" id="KAJ1097542.1"/>
    </source>
</evidence>
<protein>
    <submittedName>
        <fullName evidence="1">Uncharacterized protein</fullName>
    </submittedName>
</protein>
<keyword evidence="2" id="KW-1185">Reference proteome</keyword>
<organism evidence="1 2">
    <name type="scientific">Pleurodeles waltl</name>
    <name type="common">Iberian ribbed newt</name>
    <dbReference type="NCBI Taxonomy" id="8319"/>
    <lineage>
        <taxon>Eukaryota</taxon>
        <taxon>Metazoa</taxon>
        <taxon>Chordata</taxon>
        <taxon>Craniata</taxon>
        <taxon>Vertebrata</taxon>
        <taxon>Euteleostomi</taxon>
        <taxon>Amphibia</taxon>
        <taxon>Batrachia</taxon>
        <taxon>Caudata</taxon>
        <taxon>Salamandroidea</taxon>
        <taxon>Salamandridae</taxon>
        <taxon>Pleurodelinae</taxon>
        <taxon>Pleurodeles</taxon>
    </lineage>
</organism>
<dbReference type="EMBL" id="JANPWB010000014">
    <property type="protein sequence ID" value="KAJ1097542.1"/>
    <property type="molecule type" value="Genomic_DNA"/>
</dbReference>
<proteinExistence type="predicted"/>
<accession>A0AAV7M1L8</accession>
<name>A0AAV7M1L8_PLEWA</name>
<dbReference type="Proteomes" id="UP001066276">
    <property type="component" value="Chromosome 10"/>
</dbReference>
<comment type="caution">
    <text evidence="1">The sequence shown here is derived from an EMBL/GenBank/DDBJ whole genome shotgun (WGS) entry which is preliminary data.</text>
</comment>
<evidence type="ECO:0000313" key="2">
    <source>
        <dbReference type="Proteomes" id="UP001066276"/>
    </source>
</evidence>
<gene>
    <name evidence="1" type="ORF">NDU88_002660</name>
</gene>
<reference evidence="1" key="1">
    <citation type="journal article" date="2022" name="bioRxiv">
        <title>Sequencing and chromosome-scale assembly of the giantPleurodeles waltlgenome.</title>
        <authorList>
            <person name="Brown T."/>
            <person name="Elewa A."/>
            <person name="Iarovenko S."/>
            <person name="Subramanian E."/>
            <person name="Araus A.J."/>
            <person name="Petzold A."/>
            <person name="Susuki M."/>
            <person name="Suzuki K.-i.T."/>
            <person name="Hayashi T."/>
            <person name="Toyoda A."/>
            <person name="Oliveira C."/>
            <person name="Osipova E."/>
            <person name="Leigh N.D."/>
            <person name="Simon A."/>
            <person name="Yun M.H."/>
        </authorList>
    </citation>
    <scope>NUCLEOTIDE SEQUENCE</scope>
    <source>
        <strain evidence="1">20211129_DDA</strain>
        <tissue evidence="1">Liver</tissue>
    </source>
</reference>
<sequence>MRRSCTLRSAETQRGWLPLKRQQQRSASRVECPGESRCGVPGVRVHYPFWSCQSLVVGLGSTPIVGGGMWRGGQDARDAVDRLGKNFWVTVK</sequence>
<dbReference type="AlphaFoldDB" id="A0AAV7M1L8"/>